<keyword evidence="2" id="KW-1185">Reference proteome</keyword>
<dbReference type="AlphaFoldDB" id="A0A9X1PGS6"/>
<dbReference type="Proteomes" id="UP001139000">
    <property type="component" value="Unassembled WGS sequence"/>
</dbReference>
<evidence type="ECO:0000313" key="1">
    <source>
        <dbReference type="EMBL" id="MCF0059945.1"/>
    </source>
</evidence>
<dbReference type="EMBL" id="JAJTTC010000001">
    <property type="protein sequence ID" value="MCF0059945.1"/>
    <property type="molecule type" value="Genomic_DNA"/>
</dbReference>
<gene>
    <name evidence="1" type="ORF">LXM26_00460</name>
</gene>
<dbReference type="RefSeq" id="WP_234652263.1">
    <property type="nucleotide sequence ID" value="NZ_CP094997.1"/>
</dbReference>
<organism evidence="1 2">
    <name type="scientific">Dyadobacter chenwenxiniae</name>
    <dbReference type="NCBI Taxonomy" id="2906456"/>
    <lineage>
        <taxon>Bacteria</taxon>
        <taxon>Pseudomonadati</taxon>
        <taxon>Bacteroidota</taxon>
        <taxon>Cytophagia</taxon>
        <taxon>Cytophagales</taxon>
        <taxon>Spirosomataceae</taxon>
        <taxon>Dyadobacter</taxon>
    </lineage>
</organism>
<evidence type="ECO:0000313" key="2">
    <source>
        <dbReference type="Proteomes" id="UP001139000"/>
    </source>
</evidence>
<sequence>MNGFDIIKNALSILGEKEPNRLFIGADVRTEYLLFFEGNPPTEKQEAELEIIGVTFVAKYECYGIERFFLWDLAHEQ</sequence>
<reference evidence="1" key="1">
    <citation type="submission" date="2021-12" db="EMBL/GenBank/DDBJ databases">
        <title>Novel species in genus Dyadobacter.</title>
        <authorList>
            <person name="Ma C."/>
        </authorList>
    </citation>
    <scope>NUCLEOTIDE SEQUENCE</scope>
    <source>
        <strain evidence="1">LJ419</strain>
    </source>
</reference>
<comment type="caution">
    <text evidence="1">The sequence shown here is derived from an EMBL/GenBank/DDBJ whole genome shotgun (WGS) entry which is preliminary data.</text>
</comment>
<accession>A0A9X1PGS6</accession>
<protein>
    <submittedName>
        <fullName evidence="1">Uncharacterized protein</fullName>
    </submittedName>
</protein>
<proteinExistence type="predicted"/>
<name>A0A9X1PGS6_9BACT</name>